<protein>
    <submittedName>
        <fullName evidence="1">Uncharacterized protein</fullName>
    </submittedName>
</protein>
<accession>A0A6A6UA75</accession>
<gene>
    <name evidence="1" type="ORF">BT63DRAFT_479041</name>
</gene>
<reference evidence="1" key="1">
    <citation type="journal article" date="2020" name="Stud. Mycol.">
        <title>101 Dothideomycetes genomes: a test case for predicting lifestyles and emergence of pathogens.</title>
        <authorList>
            <person name="Haridas S."/>
            <person name="Albert R."/>
            <person name="Binder M."/>
            <person name="Bloem J."/>
            <person name="Labutti K."/>
            <person name="Salamov A."/>
            <person name="Andreopoulos B."/>
            <person name="Baker S."/>
            <person name="Barry K."/>
            <person name="Bills G."/>
            <person name="Bluhm B."/>
            <person name="Cannon C."/>
            <person name="Castanera R."/>
            <person name="Culley D."/>
            <person name="Daum C."/>
            <person name="Ezra D."/>
            <person name="Gonzalez J."/>
            <person name="Henrissat B."/>
            <person name="Kuo A."/>
            <person name="Liang C."/>
            <person name="Lipzen A."/>
            <person name="Lutzoni F."/>
            <person name="Magnuson J."/>
            <person name="Mondo S."/>
            <person name="Nolan M."/>
            <person name="Ohm R."/>
            <person name="Pangilinan J."/>
            <person name="Park H.-J."/>
            <person name="Ramirez L."/>
            <person name="Alfaro M."/>
            <person name="Sun H."/>
            <person name="Tritt A."/>
            <person name="Yoshinaga Y."/>
            <person name="Zwiers L.-H."/>
            <person name="Turgeon B."/>
            <person name="Goodwin S."/>
            <person name="Spatafora J."/>
            <person name="Crous P."/>
            <person name="Grigoriev I."/>
        </authorList>
    </citation>
    <scope>NUCLEOTIDE SEQUENCE</scope>
    <source>
        <strain evidence="1">CBS 115976</strain>
    </source>
</reference>
<dbReference type="EMBL" id="MU004235">
    <property type="protein sequence ID" value="KAF2669169.1"/>
    <property type="molecule type" value="Genomic_DNA"/>
</dbReference>
<evidence type="ECO:0000313" key="1">
    <source>
        <dbReference type="EMBL" id="KAF2669169.1"/>
    </source>
</evidence>
<proteinExistence type="predicted"/>
<evidence type="ECO:0000313" key="2">
    <source>
        <dbReference type="Proteomes" id="UP000799302"/>
    </source>
</evidence>
<organism evidence="1 2">
    <name type="scientific">Microthyrium microscopicum</name>
    <dbReference type="NCBI Taxonomy" id="703497"/>
    <lineage>
        <taxon>Eukaryota</taxon>
        <taxon>Fungi</taxon>
        <taxon>Dikarya</taxon>
        <taxon>Ascomycota</taxon>
        <taxon>Pezizomycotina</taxon>
        <taxon>Dothideomycetes</taxon>
        <taxon>Dothideomycetes incertae sedis</taxon>
        <taxon>Microthyriales</taxon>
        <taxon>Microthyriaceae</taxon>
        <taxon>Microthyrium</taxon>
    </lineage>
</organism>
<name>A0A6A6UA75_9PEZI</name>
<keyword evidence="2" id="KW-1185">Reference proteome</keyword>
<sequence length="351" mass="39042">MKVKEITATHSNLNNFQNLDETRFQEYLSAARLYQRSSSFTSTQDNLYVPHLCFLPNYYQVGTSIASLLSFGPCLANQSHPVSFSTPLHFKNSTVHPSLTLYPFSINIRIHNASLTTIGLLLTLRHSRLNGKSLSSRHLHPREPISLTTTFGAFTAPIYLTAPKGLKAPSTLQRQHSHNSITTTVPSLMTFPEVATSQPSTKDQRAGSGEPNMDGSLAFSIRGKSPSNICDLLINKNFEIIIISPLSTTRGLPKRVPRPTPKLQRQPKVDISRLPEGFKKTRIDTFDDPGKLLSFSWSLFFLECVLESSVAKKESVWLTETGNGLASSRNDQLPSIFDGNGENLKHYLEII</sequence>
<dbReference type="AlphaFoldDB" id="A0A6A6UA75"/>
<dbReference type="Proteomes" id="UP000799302">
    <property type="component" value="Unassembled WGS sequence"/>
</dbReference>